<evidence type="ECO:0000313" key="4">
    <source>
        <dbReference type="Proteomes" id="UP000654075"/>
    </source>
</evidence>
<feature type="region of interest" description="Disordered" evidence="1">
    <location>
        <begin position="213"/>
        <end position="239"/>
    </location>
</feature>
<dbReference type="Proteomes" id="UP000654075">
    <property type="component" value="Unassembled WGS sequence"/>
</dbReference>
<comment type="caution">
    <text evidence="3">The sequence shown here is derived from an EMBL/GenBank/DDBJ whole genome shotgun (WGS) entry which is preliminary data.</text>
</comment>
<name>A0A813H3L8_POLGL</name>
<dbReference type="AlphaFoldDB" id="A0A813H3L8"/>
<keyword evidence="4" id="KW-1185">Reference proteome</keyword>
<gene>
    <name evidence="2" type="ORF">PGLA1383_LOCUS1328</name>
    <name evidence="3" type="ORF">PGLA1383_LOCUS48260</name>
</gene>
<feature type="region of interest" description="Disordered" evidence="1">
    <location>
        <begin position="1"/>
        <end position="20"/>
    </location>
</feature>
<evidence type="ECO:0000313" key="2">
    <source>
        <dbReference type="EMBL" id="CAE8582328.1"/>
    </source>
</evidence>
<evidence type="ECO:0000256" key="1">
    <source>
        <dbReference type="SAM" id="MobiDB-lite"/>
    </source>
</evidence>
<dbReference type="EMBL" id="CAJNNV010000355">
    <property type="protein sequence ID" value="CAE8582328.1"/>
    <property type="molecule type" value="Genomic_DNA"/>
</dbReference>
<protein>
    <submittedName>
        <fullName evidence="3">Uncharacterized protein</fullName>
    </submittedName>
</protein>
<accession>A0A813H3L8</accession>
<reference evidence="3" key="1">
    <citation type="submission" date="2021-02" db="EMBL/GenBank/DDBJ databases">
        <authorList>
            <person name="Dougan E. K."/>
            <person name="Rhodes N."/>
            <person name="Thang M."/>
            <person name="Chan C."/>
        </authorList>
    </citation>
    <scope>NUCLEOTIDE SEQUENCE</scope>
</reference>
<dbReference type="EMBL" id="CAJNNV010030362">
    <property type="protein sequence ID" value="CAE8632278.1"/>
    <property type="molecule type" value="Genomic_DNA"/>
</dbReference>
<feature type="compositionally biased region" description="Basic and acidic residues" evidence="1">
    <location>
        <begin position="214"/>
        <end position="239"/>
    </location>
</feature>
<sequence>MHLGGAAGRSPTRGTVRKGIRRNGSGYQALACFNGAVIQSKTTQDLATALDWLAILTPISSRCRQNLRRHQALNFKELVQGVFFEYQEDITTVGFNLQFRVRKRHWIGNCEVATPVIYSLEEADAAIRRLAPLLLSKTYSRSAPKVGQQTYLQRWHLLKQAYLDVCEVLVKCRQAVAARLEVQEAARSLEREAETERRIQLLLSNWSRSTAQRKAHEARDAARDAAKSKRDHWKETRAKMRHELTCGMADILGEGGGGKSSERAPS</sequence>
<proteinExistence type="predicted"/>
<organism evidence="3 4">
    <name type="scientific">Polarella glacialis</name>
    <name type="common">Dinoflagellate</name>
    <dbReference type="NCBI Taxonomy" id="89957"/>
    <lineage>
        <taxon>Eukaryota</taxon>
        <taxon>Sar</taxon>
        <taxon>Alveolata</taxon>
        <taxon>Dinophyceae</taxon>
        <taxon>Suessiales</taxon>
        <taxon>Suessiaceae</taxon>
        <taxon>Polarella</taxon>
    </lineage>
</organism>
<evidence type="ECO:0000313" key="3">
    <source>
        <dbReference type="EMBL" id="CAE8632278.1"/>
    </source>
</evidence>